<feature type="region of interest" description="Disordered" evidence="3">
    <location>
        <begin position="1196"/>
        <end position="1249"/>
    </location>
</feature>
<feature type="compositionally biased region" description="Polar residues" evidence="3">
    <location>
        <begin position="2608"/>
        <end position="2620"/>
    </location>
</feature>
<feature type="region of interest" description="Disordered" evidence="3">
    <location>
        <begin position="717"/>
        <end position="739"/>
    </location>
</feature>
<comment type="caution">
    <text evidence="5">The sequence shown here is derived from an EMBL/GenBank/DDBJ whole genome shotgun (WGS) entry which is preliminary data.</text>
</comment>
<feature type="domain" description="Bromo" evidence="4">
    <location>
        <begin position="213"/>
        <end position="285"/>
    </location>
</feature>
<evidence type="ECO:0000256" key="2">
    <source>
        <dbReference type="PROSITE-ProRule" id="PRU00035"/>
    </source>
</evidence>
<feature type="compositionally biased region" description="Polar residues" evidence="3">
    <location>
        <begin position="610"/>
        <end position="634"/>
    </location>
</feature>
<feature type="region of interest" description="Disordered" evidence="3">
    <location>
        <begin position="2599"/>
        <end position="2620"/>
    </location>
</feature>
<dbReference type="Pfam" id="PF00439">
    <property type="entry name" value="Bromodomain"/>
    <property type="match status" value="1"/>
</dbReference>
<dbReference type="InterPro" id="IPR056522">
    <property type="entry name" value="KIAA2026_hel"/>
</dbReference>
<feature type="compositionally biased region" description="Polar residues" evidence="3">
    <location>
        <begin position="31"/>
        <end position="44"/>
    </location>
</feature>
<evidence type="ECO:0000256" key="3">
    <source>
        <dbReference type="SAM" id="MobiDB-lite"/>
    </source>
</evidence>
<feature type="compositionally biased region" description="Polar residues" evidence="3">
    <location>
        <begin position="3009"/>
        <end position="3030"/>
    </location>
</feature>
<organism evidence="5 6">
    <name type="scientific">Elysia crispata</name>
    <name type="common">lettuce slug</name>
    <dbReference type="NCBI Taxonomy" id="231223"/>
    <lineage>
        <taxon>Eukaryota</taxon>
        <taxon>Metazoa</taxon>
        <taxon>Spiralia</taxon>
        <taxon>Lophotrochozoa</taxon>
        <taxon>Mollusca</taxon>
        <taxon>Gastropoda</taxon>
        <taxon>Heterobranchia</taxon>
        <taxon>Euthyneura</taxon>
        <taxon>Panpulmonata</taxon>
        <taxon>Sacoglossa</taxon>
        <taxon>Placobranchoidea</taxon>
        <taxon>Plakobranchidae</taxon>
        <taxon>Elysia</taxon>
    </lineage>
</organism>
<feature type="region of interest" description="Disordered" evidence="3">
    <location>
        <begin position="1312"/>
        <end position="1358"/>
    </location>
</feature>
<feature type="compositionally biased region" description="Polar residues" evidence="3">
    <location>
        <begin position="1313"/>
        <end position="1356"/>
    </location>
</feature>
<feature type="region of interest" description="Disordered" evidence="3">
    <location>
        <begin position="3009"/>
        <end position="3057"/>
    </location>
</feature>
<dbReference type="Pfam" id="PF23450">
    <property type="entry name" value="KIAA2026_hel"/>
    <property type="match status" value="1"/>
</dbReference>
<feature type="compositionally biased region" description="Acidic residues" evidence="3">
    <location>
        <begin position="1090"/>
        <end position="1110"/>
    </location>
</feature>
<dbReference type="InterPro" id="IPR036427">
    <property type="entry name" value="Bromodomain-like_sf"/>
</dbReference>
<feature type="compositionally biased region" description="Low complexity" evidence="3">
    <location>
        <begin position="2445"/>
        <end position="2458"/>
    </location>
</feature>
<feature type="compositionally biased region" description="Polar residues" evidence="3">
    <location>
        <begin position="781"/>
        <end position="805"/>
    </location>
</feature>
<proteinExistence type="predicted"/>
<feature type="region of interest" description="Disordered" evidence="3">
    <location>
        <begin position="1931"/>
        <end position="1950"/>
    </location>
</feature>
<name>A0AAE0Z7S9_9GAST</name>
<dbReference type="EMBL" id="JAWDGP010004486">
    <property type="protein sequence ID" value="KAK3763896.1"/>
    <property type="molecule type" value="Genomic_DNA"/>
</dbReference>
<feature type="compositionally biased region" description="Basic and acidic residues" evidence="3">
    <location>
        <begin position="857"/>
        <end position="868"/>
    </location>
</feature>
<feature type="region of interest" description="Disordered" evidence="3">
    <location>
        <begin position="2029"/>
        <end position="2050"/>
    </location>
</feature>
<feature type="compositionally biased region" description="Polar residues" evidence="3">
    <location>
        <begin position="1932"/>
        <end position="1941"/>
    </location>
</feature>
<feature type="compositionally biased region" description="Polar residues" evidence="3">
    <location>
        <begin position="658"/>
        <end position="670"/>
    </location>
</feature>
<feature type="region of interest" description="Disordered" evidence="3">
    <location>
        <begin position="781"/>
        <end position="841"/>
    </location>
</feature>
<dbReference type="InterPro" id="IPR040214">
    <property type="entry name" value="BRD10"/>
</dbReference>
<keyword evidence="1 2" id="KW-0103">Bromodomain</keyword>
<gene>
    <name evidence="5" type="ORF">RRG08_039826</name>
</gene>
<feature type="compositionally biased region" description="Polar residues" evidence="3">
    <location>
        <begin position="3038"/>
        <end position="3049"/>
    </location>
</feature>
<dbReference type="PANTHER" id="PTHR31095:SF3">
    <property type="entry name" value="RIKEN CDNA 9930021J03 GENE"/>
    <property type="match status" value="1"/>
</dbReference>
<feature type="compositionally biased region" description="Basic and acidic residues" evidence="3">
    <location>
        <begin position="48"/>
        <end position="64"/>
    </location>
</feature>
<feature type="compositionally biased region" description="Basic and acidic residues" evidence="3">
    <location>
        <begin position="1197"/>
        <end position="1215"/>
    </location>
</feature>
<feature type="region of interest" description="Disordered" evidence="3">
    <location>
        <begin position="2394"/>
        <end position="2419"/>
    </location>
</feature>
<evidence type="ECO:0000256" key="1">
    <source>
        <dbReference type="ARBA" id="ARBA00023117"/>
    </source>
</evidence>
<feature type="compositionally biased region" description="Basic and acidic residues" evidence="3">
    <location>
        <begin position="646"/>
        <end position="657"/>
    </location>
</feature>
<dbReference type="PANTHER" id="PTHR31095">
    <property type="entry name" value="RIKEN CDNA 9930021J03 GENE"/>
    <property type="match status" value="1"/>
</dbReference>
<feature type="region of interest" description="Disordered" evidence="3">
    <location>
        <begin position="609"/>
        <end position="673"/>
    </location>
</feature>
<dbReference type="Proteomes" id="UP001283361">
    <property type="component" value="Unassembled WGS sequence"/>
</dbReference>
<feature type="region of interest" description="Disordered" evidence="3">
    <location>
        <begin position="1848"/>
        <end position="1868"/>
    </location>
</feature>
<dbReference type="SUPFAM" id="SSF47370">
    <property type="entry name" value="Bromodomain"/>
    <property type="match status" value="1"/>
</dbReference>
<feature type="region of interest" description="Disordered" evidence="3">
    <location>
        <begin position="2962"/>
        <end position="2996"/>
    </location>
</feature>
<evidence type="ECO:0000313" key="6">
    <source>
        <dbReference type="Proteomes" id="UP001283361"/>
    </source>
</evidence>
<accession>A0AAE0Z7S9</accession>
<reference evidence="5" key="1">
    <citation type="journal article" date="2023" name="G3 (Bethesda)">
        <title>A reference genome for the long-term kleptoplast-retaining sea slug Elysia crispata morphotype clarki.</title>
        <authorList>
            <person name="Eastman K.E."/>
            <person name="Pendleton A.L."/>
            <person name="Shaikh M.A."/>
            <person name="Suttiyut T."/>
            <person name="Ogas R."/>
            <person name="Tomko P."/>
            <person name="Gavelis G."/>
            <person name="Widhalm J.R."/>
            <person name="Wisecaver J.H."/>
        </authorList>
    </citation>
    <scope>NUCLEOTIDE SEQUENCE</scope>
    <source>
        <strain evidence="5">ECLA1</strain>
    </source>
</reference>
<dbReference type="Gene3D" id="1.20.920.10">
    <property type="entry name" value="Bromodomain-like"/>
    <property type="match status" value="1"/>
</dbReference>
<feature type="region of interest" description="Disordered" evidence="3">
    <location>
        <begin position="1"/>
        <end position="64"/>
    </location>
</feature>
<sequence length="3091" mass="328691">MADFADPKSASSTDNMSCDANTTRPHEKDNSNISNSTDSGTVVNNDHAVGRDAGSEAEHRDASDVKEYFCEADQKVSDLRENSVDMLSPVHHETDVSQHNQNDNSGHINEGVHMRDAFDSSANVTEEHGLQETKKHEDYMECKPKEFEKADTQEAADAMEEDVTHGMILESPKEGLKLEESIETEGKDQFDVESLNYELQVGYRILSNMMSASNRCVNKLFLFPVDDNFPETAAYYEKVKKPMWMFKMKEKFESHQYDDITEFMADFRLMIENCYRFNGPDNFVSKKAQKLETMMKQKVALLSKNLRDKIMGASATSSEDDLLTSAGLRRRIRNPNTTLDDPSQQLLTQLRKDRELQEKVDRRQKVEDRRAMELARLQELQYWEDNLIGPEIKEQIRTMWELPQIGLFVYLCMESLGLEEEVTQYQIERGLAVPRECSDFGRLMTCLLSTPHQRKNLKSFMPYHVWNSKLAEKLDYFYKVLSEKNWNHTQACYKLGLDLRAFKIMGKVNPMRRKKFHELSFLKRVWILKNYCDFCLETQQYLQKTIEDIEALRPNDVREVLLGSDGRGYRYLNFPMFTGKDIRIFKHQKIPEPTLESLFMEDWSVDTEKPSASSSRCSTPIHQRTNRQAETPLNSLRARALLQAAESKEASPFRDTSRAGSESMDSSSHQPLLDNLENIQSTTSMKPANVKKRKKTSIFTGKKKRLKIKKADSSVVSAASADYSKGDEDSFAGSDSLNDSNYVASEAPCTDFAQKEPTENDDAHATCDNIVQTEIKCDSISSKDTPALNSCNFSPISTNQSSSSKEPVPFEKVSSDESKADAVIEKEQSLEESKDLHSSESMLLCQQQLDSAYLSCESDKSGRDEGELVKSVGAESSNNKLEDSSSIQIEEQSEPNPLVDIKDKSRYDLSMEEVVVKKELQIKDECSEIVETEVKIKKEEVFPEEESVAKTMAPNSENLISENEKSAVDRNLDEFHHDSVKLSETEKDWDSHCDVKELLFAKSEVIVKTEESQCKPSVDEESELNDGLLKQPQLPNEELTEKQSTSPEKMDISENDEKRDGREDPSTKTEQEGNNAEGSAHGQDGPMDCDGGEQESKEVEEDGEEDEDDLPERGRIELVAESMEDIRQLMNKLSNPEPIKRGKKMYPGVIKPCEEELLANLTRFHDDLLKFEKSLVNARAGMQVKLRKEVDSYTEPKIGESKGWDSDHSQSTKDSSEDEEEEEEEGAGSKAEADTGRKSKRIKAKQQVAATTSLLTSAASKLSAITDNGTNEDSNDSFELDISSRGRLRKRRVIPNNTEDTGLRKRKLVDFVTGNTTPSSGTDVTPPSSGLSSSATPPISTLASTVSHPTVIQKQQGKPWPSHILSMLTSGGLGTSSSAIRAQLGGQLVTTKAGSSSNLQQQLLAGQVFRLVTPGSDGSIRALHVAGNVTGGRSLHAAPGSVIISPQNLASIRFVSSTGVVTLPRERILSAGSSSTSSTSISSSPAQASHPVIQQLLLNKSAKGLASPSKVTFVPNVTANGGISNQSLQQQPQQSGLSGINIPKMSMVAPPSATSTLTLHHPGAMSNRPSLIKPPVVMVTPQNASKLSGTGGLSAASAAPVVVSQVSSTMSGGKQVLDLGSLSVTQIQQLMRNQAIQINMGGTSSGPTTLLLTTGLQQLGTAVSTGTSAVGSSTMASSTIPANLSGVRLPQQHQQTIRPAVVATGASSLLAMINNKGQKLMTLPASSNTVLSTQHGVASQLVDGQLVIKGGSTAAVTTSLVSTNSALKSVLSNRSTLPQSVLTGKILSSSIQNRLAAGSGTTIIAAKSNNTSSQPARITLPVPQIISSLSASAPVAATTLVSSTLTSNAKGTSVNSCPGGKDNPQQKSRTIITVPLVHLSSPGKKYASNVTVKALLENRAPKKTDDDTFKNIPLSSESTVSLNSSNILASKASETSSGSQSKENEIPAPKESVSILSSHCSSQAVLTSLSMPLSVSTGGLECATSEVIVPTVHIKVPSPNTLPSVLHNKNGTTIVQSTKVPIAMASEARAPETASPSSGSSLVAGPGNMLQSANPSSKAINILPVSSASQSVTSTALTVSGASLHQNQQQGVKNVMLKVTPQSGGSGQFVQGFMTSRGLVIPQSALVQQQQQQQGKSVIVANVAQNGSTASIGQVGGQQAQQVQSIASLPVQHTGLSGQPAGTLLARPQIPNLNQSQQPLQVLGAAPNSSSAVPFSSQIQKGTVLSSGGLKFMLVNPVGQTAPAFAAGQQTSSLASNLGPHQVLAAAAQQPQTSTPAAELVKQIAANSIQVQSSSQAGHLTPSVNSGLSPRLVQKSNVVLRAPTGIVRMSASGVVSTTTSPRASGSAVPQAGLGTGGILSGQTVISSNVSPSNISPQLAAQILALQQQQQQQQPQQGIVMAGGKPAAVGQQPQQQNQPGVPSVVTLQLQQLGQLFSSLTQLQPGGVQQQQQQQQQPVTPSLAGGQQPGQVVQLSLNPGQALMPGGSHAQTPQLVKVAGGQVSPQIQLTNGQLQSGQGAGLVLQQPQATQLSSQNLLLQHKPVVSASIGLQQQPNALPPLLNPQQQQQAGILKLPQQAATITMKPQLSVASSLSSSSQALQVLQHQHGETNTSSTPVSLSPSQGFVVSPASAAALPASQPQQVQFVLNQSSLASLPVASGIATGVSALTGLNKLPGGGNIRRVIRADSSLLHTSLTSTPSNIASPAVVLGGSNPTLNSAQLSGNKQGVPQMLLPTSAAGSGQILISPMKLGASPQANIISPLKLLGGLQVASSAATSGAQGTQILMNSNQLPGTILGKPSVIYAGQPAQVQGSVDKSDASKMTQILLSQSNGNLLQMNKDVNVSATPVLNSQQQLLIKSAGQVLQTPAAGAQIKQLPANVTGLSNVAGAKTTYLYKVGEQYFSPTGPLAVSGSQLGPTTSLSGIPSSQAILPPPLNAPKPDVQLLVPPACIEASEKMLLQSSRNVNAPSGSGKLHQPPTASNESSSSNSGTMNGANFSFSLSGPISLDKSQLSPFTSNPSQTTNGQATHAQSKVDGVTSKMQLKQQSGIPTNGGDAASVSGVTQLQQVISTAATGDEEEAAMNLLTLANQAV</sequence>
<dbReference type="PRINTS" id="PR00503">
    <property type="entry name" value="BROMODOMAIN"/>
</dbReference>
<dbReference type="SMART" id="SM00297">
    <property type="entry name" value="BROMO"/>
    <property type="match status" value="1"/>
</dbReference>
<feature type="compositionally biased region" description="Polar residues" evidence="3">
    <location>
        <begin position="9"/>
        <end position="23"/>
    </location>
</feature>
<feature type="region of interest" description="Disordered" evidence="3">
    <location>
        <begin position="2445"/>
        <end position="2468"/>
    </location>
</feature>
<dbReference type="InterPro" id="IPR001487">
    <property type="entry name" value="Bromodomain"/>
</dbReference>
<evidence type="ECO:0000259" key="4">
    <source>
        <dbReference type="PROSITE" id="PS50014"/>
    </source>
</evidence>
<feature type="region of interest" description="Disordered" evidence="3">
    <location>
        <begin position="1008"/>
        <end position="1115"/>
    </location>
</feature>
<evidence type="ECO:0000313" key="5">
    <source>
        <dbReference type="EMBL" id="KAK3763896.1"/>
    </source>
</evidence>
<dbReference type="CDD" id="cd04369">
    <property type="entry name" value="Bromodomain"/>
    <property type="match status" value="1"/>
</dbReference>
<feature type="compositionally biased region" description="Basic and acidic residues" evidence="3">
    <location>
        <begin position="1048"/>
        <end position="1071"/>
    </location>
</feature>
<dbReference type="PROSITE" id="PS50014">
    <property type="entry name" value="BROMODOMAIN_2"/>
    <property type="match status" value="1"/>
</dbReference>
<feature type="compositionally biased region" description="Acidic residues" evidence="3">
    <location>
        <begin position="1216"/>
        <end position="1226"/>
    </location>
</feature>
<protein>
    <recommendedName>
        <fullName evidence="4">Bromo domain-containing protein</fullName>
    </recommendedName>
</protein>
<feature type="region of interest" description="Disordered" evidence="3">
    <location>
        <begin position="856"/>
        <end position="901"/>
    </location>
</feature>
<keyword evidence="6" id="KW-1185">Reference proteome</keyword>
<feature type="compositionally biased region" description="Basic and acidic residues" evidence="3">
    <location>
        <begin position="813"/>
        <end position="838"/>
    </location>
</feature>